<protein>
    <submittedName>
        <fullName evidence="1">Uncharacterized protein</fullName>
    </submittedName>
</protein>
<proteinExistence type="predicted"/>
<reference evidence="1 2" key="1">
    <citation type="submission" date="2021-06" db="EMBL/GenBank/DDBJ databases">
        <authorList>
            <person name="Palmer J.M."/>
        </authorList>
    </citation>
    <scope>NUCLEOTIDE SEQUENCE [LARGE SCALE GENOMIC DNA]</scope>
    <source>
        <strain evidence="1 2">XR_2019</strain>
        <tissue evidence="1">Muscle</tissue>
    </source>
</reference>
<dbReference type="Proteomes" id="UP001444071">
    <property type="component" value="Unassembled WGS sequence"/>
</dbReference>
<evidence type="ECO:0000313" key="2">
    <source>
        <dbReference type="Proteomes" id="UP001444071"/>
    </source>
</evidence>
<organism evidence="1 2">
    <name type="scientific">Xenotaenia resolanae</name>
    <dbReference type="NCBI Taxonomy" id="208358"/>
    <lineage>
        <taxon>Eukaryota</taxon>
        <taxon>Metazoa</taxon>
        <taxon>Chordata</taxon>
        <taxon>Craniata</taxon>
        <taxon>Vertebrata</taxon>
        <taxon>Euteleostomi</taxon>
        <taxon>Actinopterygii</taxon>
        <taxon>Neopterygii</taxon>
        <taxon>Teleostei</taxon>
        <taxon>Neoteleostei</taxon>
        <taxon>Acanthomorphata</taxon>
        <taxon>Ovalentaria</taxon>
        <taxon>Atherinomorphae</taxon>
        <taxon>Cyprinodontiformes</taxon>
        <taxon>Goodeidae</taxon>
        <taxon>Xenotaenia</taxon>
    </lineage>
</organism>
<keyword evidence="2" id="KW-1185">Reference proteome</keyword>
<dbReference type="EMBL" id="JAHRIM010002310">
    <property type="protein sequence ID" value="MEQ2259108.1"/>
    <property type="molecule type" value="Genomic_DNA"/>
</dbReference>
<accession>A0ABV0VS42</accession>
<evidence type="ECO:0000313" key="1">
    <source>
        <dbReference type="EMBL" id="MEQ2259108.1"/>
    </source>
</evidence>
<name>A0ABV0VS42_9TELE</name>
<gene>
    <name evidence="1" type="ORF">XENORESO_006938</name>
</gene>
<comment type="caution">
    <text evidence="1">The sequence shown here is derived from an EMBL/GenBank/DDBJ whole genome shotgun (WGS) entry which is preliminary data.</text>
</comment>
<sequence length="123" mass="12954">MNGSLDDWVKISLKLQLLQSVPGLQWSGNIKSGGQSLACVFCLVTGGLPVQAPAISVSVSASLGKTIHSPCLLMVVRGSSGACVWQPLSNRPAFFPLLFIKLVRTSEILSGSRSGLTQGARQM</sequence>